<gene>
    <name evidence="1" type="ORF">GZ34A6_45</name>
</gene>
<dbReference type="AlphaFoldDB" id="Q649U4"/>
<organism evidence="1">
    <name type="scientific">Uncultured archaeon GZfos26G2</name>
    <dbReference type="NCBI Taxonomy" id="3386331"/>
    <lineage>
        <taxon>Archaea</taxon>
        <taxon>Methanobacteriati</taxon>
        <taxon>Methanobacteriota</taxon>
        <taxon>Stenosarchaea group</taxon>
        <taxon>Methanomicrobia</taxon>
        <taxon>Candidatus Methanophagales</taxon>
        <taxon>Candidatus Methanophagaceae</taxon>
        <taxon>Candidatus Methanophaga</taxon>
    </lineage>
</organism>
<reference evidence="1" key="2">
    <citation type="submission" date="2004-08" db="EMBL/GenBank/DDBJ databases">
        <authorList>
            <person name="Putnam N."/>
            <person name="Detter J.C."/>
            <person name="Richardson P.M."/>
            <person name="Rokhsar D."/>
        </authorList>
    </citation>
    <scope>NUCLEOTIDE SEQUENCE</scope>
</reference>
<proteinExistence type="predicted"/>
<sequence length="50" mass="5988">MYFLRRHTNFNRASGSRPIPAPLINQFTIFTPFSDNFCYSYLKPFCTHLR</sequence>
<protein>
    <submittedName>
        <fullName evidence="1">Uncharacterized protein</fullName>
    </submittedName>
</protein>
<dbReference type="EMBL" id="AY714859">
    <property type="protein sequence ID" value="AAU83833.1"/>
    <property type="molecule type" value="Genomic_DNA"/>
</dbReference>
<reference evidence="1" key="1">
    <citation type="journal article" date="2004" name="Science">
        <title>Reverse methanogenesis: testing the hypothesis with environmental genomics.</title>
        <authorList>
            <person name="Hallam S.J."/>
            <person name="Putnam N."/>
            <person name="Preston C.M."/>
            <person name="Detter J.C."/>
            <person name="Rokhsar D."/>
            <person name="Richardson P.M."/>
            <person name="DeLong E.F."/>
        </authorList>
    </citation>
    <scope>NUCLEOTIDE SEQUENCE</scope>
</reference>
<name>Q649U4_UNCAG</name>
<evidence type="ECO:0000313" key="1">
    <source>
        <dbReference type="EMBL" id="AAU83833.1"/>
    </source>
</evidence>
<accession>Q649U4</accession>